<keyword evidence="2" id="KW-1185">Reference proteome</keyword>
<proteinExistence type="predicted"/>
<sequence length="137" mass="14624">MTSIPHPDYPLPSISLLYIYVSRINCRTASAVCPSLFTVPPGGGQGSPSSLIIHPPGVLSRFGRNESSRSFVRDLPHLFGPLKGLQSGPCFSFAACLTNCVCSLTKKQGRKNLAKNGAQKGVVQASSWLGCSLNAFW</sequence>
<dbReference type="EMBL" id="BPLQ01000884">
    <property type="protein sequence ID" value="GIX75990.1"/>
    <property type="molecule type" value="Genomic_DNA"/>
</dbReference>
<dbReference type="Proteomes" id="UP001054837">
    <property type="component" value="Unassembled WGS sequence"/>
</dbReference>
<evidence type="ECO:0000313" key="2">
    <source>
        <dbReference type="Proteomes" id="UP001054837"/>
    </source>
</evidence>
<accession>A0AAV4MVJ0</accession>
<protein>
    <submittedName>
        <fullName evidence="1">Uncharacterized protein</fullName>
    </submittedName>
</protein>
<comment type="caution">
    <text evidence="1">The sequence shown here is derived from an EMBL/GenBank/DDBJ whole genome shotgun (WGS) entry which is preliminary data.</text>
</comment>
<dbReference type="AlphaFoldDB" id="A0AAV4MVJ0"/>
<evidence type="ECO:0000313" key="1">
    <source>
        <dbReference type="EMBL" id="GIX75990.1"/>
    </source>
</evidence>
<gene>
    <name evidence="1" type="ORF">CDAR_496301</name>
</gene>
<name>A0AAV4MVJ0_9ARAC</name>
<reference evidence="1 2" key="1">
    <citation type="submission" date="2021-06" db="EMBL/GenBank/DDBJ databases">
        <title>Caerostris darwini draft genome.</title>
        <authorList>
            <person name="Kono N."/>
            <person name="Arakawa K."/>
        </authorList>
    </citation>
    <scope>NUCLEOTIDE SEQUENCE [LARGE SCALE GENOMIC DNA]</scope>
</reference>
<organism evidence="1 2">
    <name type="scientific">Caerostris darwini</name>
    <dbReference type="NCBI Taxonomy" id="1538125"/>
    <lineage>
        <taxon>Eukaryota</taxon>
        <taxon>Metazoa</taxon>
        <taxon>Ecdysozoa</taxon>
        <taxon>Arthropoda</taxon>
        <taxon>Chelicerata</taxon>
        <taxon>Arachnida</taxon>
        <taxon>Araneae</taxon>
        <taxon>Araneomorphae</taxon>
        <taxon>Entelegynae</taxon>
        <taxon>Araneoidea</taxon>
        <taxon>Araneidae</taxon>
        <taxon>Caerostris</taxon>
    </lineage>
</organism>